<evidence type="ECO:0000256" key="4">
    <source>
        <dbReference type="ARBA" id="ARBA00022553"/>
    </source>
</evidence>
<feature type="domain" description="PAS" evidence="10">
    <location>
        <begin position="247"/>
        <end position="300"/>
    </location>
</feature>
<dbReference type="InterPro" id="IPR005467">
    <property type="entry name" value="His_kinase_dom"/>
</dbReference>
<dbReference type="CDD" id="cd00130">
    <property type="entry name" value="PAS"/>
    <property type="match status" value="3"/>
</dbReference>
<dbReference type="Proteomes" id="UP000450676">
    <property type="component" value="Unassembled WGS sequence"/>
</dbReference>
<evidence type="ECO:0000259" key="10">
    <source>
        <dbReference type="PROSITE" id="PS50112"/>
    </source>
</evidence>
<reference evidence="12 13" key="1">
    <citation type="submission" date="2019-12" db="EMBL/GenBank/DDBJ databases">
        <title>Novel species isolated from a subtropical stream in China.</title>
        <authorList>
            <person name="Lu H."/>
        </authorList>
    </citation>
    <scope>NUCLEOTIDE SEQUENCE [LARGE SCALE GENOMIC DNA]</scope>
    <source>
        <strain evidence="12 13">FT127W</strain>
    </source>
</reference>
<dbReference type="NCBIfam" id="TIGR00229">
    <property type="entry name" value="sensory_box"/>
    <property type="match status" value="3"/>
</dbReference>
<evidence type="ECO:0000256" key="1">
    <source>
        <dbReference type="ARBA" id="ARBA00000085"/>
    </source>
</evidence>
<dbReference type="InterPro" id="IPR001789">
    <property type="entry name" value="Sig_transdc_resp-reg_receiver"/>
</dbReference>
<dbReference type="PROSITE" id="PS50113">
    <property type="entry name" value="PAC"/>
    <property type="match status" value="2"/>
</dbReference>
<dbReference type="Pfam" id="PF00989">
    <property type="entry name" value="PAS"/>
    <property type="match status" value="1"/>
</dbReference>
<dbReference type="InterPro" id="IPR000700">
    <property type="entry name" value="PAS-assoc_C"/>
</dbReference>
<dbReference type="InterPro" id="IPR036890">
    <property type="entry name" value="HATPase_C_sf"/>
</dbReference>
<dbReference type="CDD" id="cd00082">
    <property type="entry name" value="HisKA"/>
    <property type="match status" value="1"/>
</dbReference>
<dbReference type="SMART" id="SM00086">
    <property type="entry name" value="PAC"/>
    <property type="match status" value="3"/>
</dbReference>
<evidence type="ECO:0000259" key="8">
    <source>
        <dbReference type="PROSITE" id="PS50109"/>
    </source>
</evidence>
<dbReference type="PROSITE" id="PS50110">
    <property type="entry name" value="RESPONSE_REGULATORY"/>
    <property type="match status" value="1"/>
</dbReference>
<dbReference type="Gene3D" id="3.40.50.2300">
    <property type="match status" value="1"/>
</dbReference>
<dbReference type="SUPFAM" id="SSF47384">
    <property type="entry name" value="Homodimeric domain of signal transducing histidine kinase"/>
    <property type="match status" value="1"/>
</dbReference>
<dbReference type="SUPFAM" id="SSF52172">
    <property type="entry name" value="CheY-like"/>
    <property type="match status" value="1"/>
</dbReference>
<keyword evidence="13" id="KW-1185">Reference proteome</keyword>
<evidence type="ECO:0000259" key="9">
    <source>
        <dbReference type="PROSITE" id="PS50110"/>
    </source>
</evidence>
<feature type="domain" description="PAS" evidence="10">
    <location>
        <begin position="9"/>
        <end position="52"/>
    </location>
</feature>
<keyword evidence="5" id="KW-0808">Transferase</keyword>
<evidence type="ECO:0000256" key="5">
    <source>
        <dbReference type="ARBA" id="ARBA00022679"/>
    </source>
</evidence>
<dbReference type="GO" id="GO:0009927">
    <property type="term" value="F:histidine phosphotransfer kinase activity"/>
    <property type="evidence" value="ECO:0007669"/>
    <property type="project" value="TreeGrafter"/>
</dbReference>
<proteinExistence type="predicted"/>
<evidence type="ECO:0000256" key="2">
    <source>
        <dbReference type="ARBA" id="ARBA00004429"/>
    </source>
</evidence>
<dbReference type="InterPro" id="IPR003661">
    <property type="entry name" value="HisK_dim/P_dom"/>
</dbReference>
<dbReference type="Gene3D" id="3.30.450.20">
    <property type="entry name" value="PAS domain"/>
    <property type="match status" value="3"/>
</dbReference>
<feature type="domain" description="Response regulatory" evidence="9">
    <location>
        <begin position="639"/>
        <end position="756"/>
    </location>
</feature>
<name>A0A7X4HDI5_9BURK</name>
<dbReference type="CDD" id="cd16922">
    <property type="entry name" value="HATPase_EvgS-ArcB-TorS-like"/>
    <property type="match status" value="1"/>
</dbReference>
<dbReference type="Gene3D" id="1.10.287.130">
    <property type="match status" value="1"/>
</dbReference>
<dbReference type="InterPro" id="IPR004358">
    <property type="entry name" value="Sig_transdc_His_kin-like_C"/>
</dbReference>
<protein>
    <recommendedName>
        <fullName evidence="3">histidine kinase</fullName>
        <ecNumber evidence="3">2.7.13.3</ecNumber>
    </recommendedName>
</protein>
<feature type="domain" description="Histidine kinase" evidence="8">
    <location>
        <begin position="392"/>
        <end position="610"/>
    </location>
</feature>
<dbReference type="AlphaFoldDB" id="A0A7X4HDI5"/>
<gene>
    <name evidence="12" type="ORF">GTP77_14630</name>
</gene>
<dbReference type="InterPro" id="IPR036097">
    <property type="entry name" value="HisK_dim/P_sf"/>
</dbReference>
<dbReference type="Pfam" id="PF13426">
    <property type="entry name" value="PAS_9"/>
    <property type="match status" value="2"/>
</dbReference>
<dbReference type="SUPFAM" id="SSF55785">
    <property type="entry name" value="PYP-like sensor domain (PAS domain)"/>
    <property type="match status" value="3"/>
</dbReference>
<feature type="domain" description="PAC" evidence="11">
    <location>
        <begin position="324"/>
        <end position="374"/>
    </location>
</feature>
<dbReference type="GO" id="GO:0000155">
    <property type="term" value="F:phosphorelay sensor kinase activity"/>
    <property type="evidence" value="ECO:0007669"/>
    <property type="project" value="InterPro"/>
</dbReference>
<dbReference type="PROSITE" id="PS50112">
    <property type="entry name" value="PAS"/>
    <property type="match status" value="3"/>
</dbReference>
<dbReference type="InterPro" id="IPR011006">
    <property type="entry name" value="CheY-like_superfamily"/>
</dbReference>
<evidence type="ECO:0000256" key="6">
    <source>
        <dbReference type="ARBA" id="ARBA00022777"/>
    </source>
</evidence>
<dbReference type="PROSITE" id="PS50109">
    <property type="entry name" value="HIS_KIN"/>
    <property type="match status" value="1"/>
</dbReference>
<dbReference type="Pfam" id="PF00072">
    <property type="entry name" value="Response_reg"/>
    <property type="match status" value="1"/>
</dbReference>
<dbReference type="PANTHER" id="PTHR43047:SF72">
    <property type="entry name" value="OSMOSENSING HISTIDINE PROTEIN KINASE SLN1"/>
    <property type="match status" value="1"/>
</dbReference>
<dbReference type="InterPro" id="IPR003594">
    <property type="entry name" value="HATPase_dom"/>
</dbReference>
<dbReference type="RefSeq" id="WP_161072890.1">
    <property type="nucleotide sequence ID" value="NZ_WWCU01000015.1"/>
</dbReference>
<dbReference type="GO" id="GO:0005886">
    <property type="term" value="C:plasma membrane"/>
    <property type="evidence" value="ECO:0007669"/>
    <property type="project" value="UniProtKB-SubCell"/>
</dbReference>
<evidence type="ECO:0000259" key="11">
    <source>
        <dbReference type="PROSITE" id="PS50113"/>
    </source>
</evidence>
<evidence type="ECO:0000313" key="12">
    <source>
        <dbReference type="EMBL" id="MYN08572.1"/>
    </source>
</evidence>
<keyword evidence="6" id="KW-0418">Kinase</keyword>
<dbReference type="InterPro" id="IPR001610">
    <property type="entry name" value="PAC"/>
</dbReference>
<dbReference type="SMART" id="SM00091">
    <property type="entry name" value="PAS"/>
    <property type="match status" value="3"/>
</dbReference>
<dbReference type="InterPro" id="IPR013767">
    <property type="entry name" value="PAS_fold"/>
</dbReference>
<feature type="domain" description="PAC" evidence="11">
    <location>
        <begin position="203"/>
        <end position="253"/>
    </location>
</feature>
<dbReference type="InterPro" id="IPR035965">
    <property type="entry name" value="PAS-like_dom_sf"/>
</dbReference>
<dbReference type="EMBL" id="WWCU01000015">
    <property type="protein sequence ID" value="MYN08572.1"/>
    <property type="molecule type" value="Genomic_DNA"/>
</dbReference>
<dbReference type="SMART" id="SM00387">
    <property type="entry name" value="HATPase_c"/>
    <property type="match status" value="1"/>
</dbReference>
<dbReference type="Pfam" id="PF00512">
    <property type="entry name" value="HisKA"/>
    <property type="match status" value="1"/>
</dbReference>
<dbReference type="SUPFAM" id="SSF55874">
    <property type="entry name" value="ATPase domain of HSP90 chaperone/DNA topoisomerase II/histidine kinase"/>
    <property type="match status" value="1"/>
</dbReference>
<evidence type="ECO:0000313" key="13">
    <source>
        <dbReference type="Proteomes" id="UP000450676"/>
    </source>
</evidence>
<dbReference type="SMART" id="SM00448">
    <property type="entry name" value="REC"/>
    <property type="match status" value="1"/>
</dbReference>
<dbReference type="PANTHER" id="PTHR43047">
    <property type="entry name" value="TWO-COMPONENT HISTIDINE PROTEIN KINASE"/>
    <property type="match status" value="1"/>
</dbReference>
<keyword evidence="4 7" id="KW-0597">Phosphoprotein</keyword>
<dbReference type="Gene3D" id="3.30.565.10">
    <property type="entry name" value="Histidine kinase-like ATPase, C-terminal domain"/>
    <property type="match status" value="1"/>
</dbReference>
<feature type="modified residue" description="4-aspartylphosphate" evidence="7">
    <location>
        <position position="689"/>
    </location>
</feature>
<dbReference type="Pfam" id="PF02518">
    <property type="entry name" value="HATPase_c"/>
    <property type="match status" value="1"/>
</dbReference>
<comment type="caution">
    <text evidence="12">The sequence shown here is derived from an EMBL/GenBank/DDBJ whole genome shotgun (WGS) entry which is preliminary data.</text>
</comment>
<comment type="catalytic activity">
    <reaction evidence="1">
        <text>ATP + protein L-histidine = ADP + protein N-phospho-L-histidine.</text>
        <dbReference type="EC" id="2.7.13.3"/>
    </reaction>
</comment>
<evidence type="ECO:0000256" key="3">
    <source>
        <dbReference type="ARBA" id="ARBA00012438"/>
    </source>
</evidence>
<organism evidence="12 13">
    <name type="scientific">Pseudoduganella aquatica</name>
    <dbReference type="NCBI Taxonomy" id="2660641"/>
    <lineage>
        <taxon>Bacteria</taxon>
        <taxon>Pseudomonadati</taxon>
        <taxon>Pseudomonadota</taxon>
        <taxon>Betaproteobacteria</taxon>
        <taxon>Burkholderiales</taxon>
        <taxon>Oxalobacteraceae</taxon>
        <taxon>Telluria group</taxon>
        <taxon>Pseudoduganella</taxon>
    </lineage>
</organism>
<sequence>MTTDFDQLVLDKAPGGVIVTDRHGKVAHWTGGAEQLFGYTANEAIGRYIYELTGESTADWQAFLAELARNGGAYDYEGLRRQKSGAPIFVNVASKIVQDGPERKEFILLSKNDITRQKALRDAKHVEAKYRDVLESTPDGIVMANSTGLIVLANTQAERLFGYEPGELKGQPIEVLLPERYRNGHISHRSNYFVQPRSRTMGAGLELYGLRKDKVEFPVEISLSPITTEEGKLVMSAIRDISERRKAEQKFRGLLESAPDAIVIVNRQGDIVLVNSQAEQLFGYERRELLGKRMEVLIPQRFAAGHPEQRSSFFHAPRPRAMGAGLELYGLRRDGTEFPVEISLSPLETEGEILVSSAIRDITERKRIERALQQQKLELERANKAKDLFLASMSHELRTPLNAILGFAQLLNNEKLPVTELQRKTFMGHILKAGEHLLTLINEILDLAKIESGTVMLSIEPVGLAELLQEAHRMVDVAADKRGVRVIVAPSVDMYVKADRTRLKQIVLNLLSNAIKYNREYGAVVVDCAEAGVDKIRVSVQDTGPGLKPEQLDALFQPFNRLGQEGGTEEGSGIGLVVTKRLVELMGGAIGVQSTPGAGSMFWVELPATAAPESARAAIAAAAMPAAEQPAQQRGGLPLLLYVEDNPTNLRLVEDVLSFRSDLRLITCTDGVQGLDMARRQLPDILLLDMNLPGLSGREIQRQLREDPATASIPVLAISANAMRKDIDAALDAGFFRYFTKPIDINALQDGLDAALAIVRSNGKASAL</sequence>
<dbReference type="InterPro" id="IPR000014">
    <property type="entry name" value="PAS"/>
</dbReference>
<dbReference type="PRINTS" id="PR00344">
    <property type="entry name" value="BCTRLSENSOR"/>
</dbReference>
<dbReference type="EC" id="2.7.13.3" evidence="3"/>
<comment type="subcellular location">
    <subcellularLocation>
        <location evidence="2">Cell inner membrane</location>
        <topology evidence="2">Multi-pass membrane protein</topology>
    </subcellularLocation>
</comment>
<dbReference type="SMART" id="SM00388">
    <property type="entry name" value="HisKA"/>
    <property type="match status" value="1"/>
</dbReference>
<dbReference type="GO" id="GO:0006355">
    <property type="term" value="P:regulation of DNA-templated transcription"/>
    <property type="evidence" value="ECO:0007669"/>
    <property type="project" value="InterPro"/>
</dbReference>
<evidence type="ECO:0000256" key="7">
    <source>
        <dbReference type="PROSITE-ProRule" id="PRU00169"/>
    </source>
</evidence>
<feature type="domain" description="PAS" evidence="10">
    <location>
        <begin position="126"/>
        <end position="179"/>
    </location>
</feature>
<dbReference type="FunFam" id="3.30.565.10:FF:000006">
    <property type="entry name" value="Sensor histidine kinase WalK"/>
    <property type="match status" value="1"/>
</dbReference>
<accession>A0A7X4HDI5</accession>